<dbReference type="OrthoDB" id="2372097at2"/>
<organism evidence="3 4">
    <name type="scientific">Alkalibaculum bacchi</name>
    <dbReference type="NCBI Taxonomy" id="645887"/>
    <lineage>
        <taxon>Bacteria</taxon>
        <taxon>Bacillati</taxon>
        <taxon>Bacillota</taxon>
        <taxon>Clostridia</taxon>
        <taxon>Eubacteriales</taxon>
        <taxon>Eubacteriaceae</taxon>
        <taxon>Alkalibaculum</taxon>
    </lineage>
</organism>
<evidence type="ECO:0000259" key="1">
    <source>
        <dbReference type="Pfam" id="PF14620"/>
    </source>
</evidence>
<evidence type="ECO:0000313" key="4">
    <source>
        <dbReference type="Proteomes" id="UP000253490"/>
    </source>
</evidence>
<dbReference type="Proteomes" id="UP000253490">
    <property type="component" value="Unassembled WGS sequence"/>
</dbReference>
<dbReference type="Pfam" id="PF14620">
    <property type="entry name" value="YPEB_PepSY1-2"/>
    <property type="match status" value="1"/>
</dbReference>
<feature type="domain" description="Sporulation protein YpeB PepSY1 and PepSY2" evidence="1">
    <location>
        <begin position="183"/>
        <end position="372"/>
    </location>
</feature>
<evidence type="ECO:0000259" key="2">
    <source>
        <dbReference type="Pfam" id="PF20769"/>
    </source>
</evidence>
<dbReference type="RefSeq" id="WP_113919350.1">
    <property type="nucleotide sequence ID" value="NZ_QNRX01000001.1"/>
</dbReference>
<evidence type="ECO:0000313" key="3">
    <source>
        <dbReference type="EMBL" id="RBP70140.1"/>
    </source>
</evidence>
<dbReference type="EMBL" id="QNRX01000001">
    <property type="protein sequence ID" value="RBP70140.1"/>
    <property type="molecule type" value="Genomic_DNA"/>
</dbReference>
<gene>
    <name evidence="3" type="ORF">DES36_101195</name>
</gene>
<dbReference type="InterPro" id="IPR014239">
    <property type="entry name" value="YpeB_PepSY1-2"/>
</dbReference>
<dbReference type="InterPro" id="IPR048402">
    <property type="entry name" value="YpeB_N"/>
</dbReference>
<comment type="caution">
    <text evidence="3">The sequence shown here is derived from an EMBL/GenBank/DDBJ whole genome shotgun (WGS) entry which is preliminary data.</text>
</comment>
<proteinExistence type="predicted"/>
<dbReference type="NCBIfam" id="TIGR02889">
    <property type="entry name" value="spore_YpeB"/>
    <property type="match status" value="1"/>
</dbReference>
<dbReference type="Pfam" id="PF20769">
    <property type="entry name" value="YPEB_N"/>
    <property type="match status" value="1"/>
</dbReference>
<feature type="domain" description="Sporulation protein YpeB N-terminal" evidence="2">
    <location>
        <begin position="29"/>
        <end position="163"/>
    </location>
</feature>
<dbReference type="AlphaFoldDB" id="A0A366IH30"/>
<sequence>MKNKNIIIGVLLVALIGIGVFGYQQRQETTSYRTRLENNYQYDFQSLLSTVKNIETNMSKAIVSSSHSMSVELLTEVWRQADLAQTYLGRLPLTHSTLKDTAKFLNQVGDFSYSMAKIHMDSGTLTKEQRNDFQRLNNSCSYLSQQLQEMNESVTSGEITFAEGSRESNEGNLDEAAENLVMRNFTTVQKEMEDYPKLIYDGPFSDHISEVEPKWIEGEKITIEEGQKKAIEFIGSENVEEVESSGNVEGVIKAYKYNIKIKDQEESAYVEITQKGGHVLKAMMNRVPHQQKLSMKEAQKKADEFLKEKGYKNMENSYYQKYSNVGVFNYAYTEGDVLCYPDLIKVQIALDNGGFLGIEAQGFHYAHHEREIEKPVITMEQAKENLVKDFELTSERLAIIPTDFKSEVLCYELKGTYNYKWFIIYINAKTGEEEQILQIIEADESVLTL</sequence>
<reference evidence="3 4" key="1">
    <citation type="submission" date="2018-06" db="EMBL/GenBank/DDBJ databases">
        <title>Genomic Encyclopedia of Type Strains, Phase IV (KMG-IV): sequencing the most valuable type-strain genomes for metagenomic binning, comparative biology and taxonomic classification.</title>
        <authorList>
            <person name="Goeker M."/>
        </authorList>
    </citation>
    <scope>NUCLEOTIDE SEQUENCE [LARGE SCALE GENOMIC DNA]</scope>
    <source>
        <strain evidence="3 4">DSM 22112</strain>
    </source>
</reference>
<dbReference type="GO" id="GO:0009847">
    <property type="term" value="P:spore germination"/>
    <property type="evidence" value="ECO:0007669"/>
    <property type="project" value="InterPro"/>
</dbReference>
<accession>A0A366IH30</accession>
<name>A0A366IH30_9FIRM</name>
<keyword evidence="4" id="KW-1185">Reference proteome</keyword>
<protein>
    <submittedName>
        <fullName evidence="3">Germination protein YpeB</fullName>
    </submittedName>
</protein>